<name>A0A645FWD2_9ZZZZ</name>
<comment type="caution">
    <text evidence="2">The sequence shown here is derived from an EMBL/GenBank/DDBJ whole genome shotgun (WGS) entry which is preliminary data.</text>
</comment>
<accession>A0A645FWD2</accession>
<dbReference type="AlphaFoldDB" id="A0A645FWD2"/>
<feature type="region of interest" description="Disordered" evidence="1">
    <location>
        <begin position="1"/>
        <end position="27"/>
    </location>
</feature>
<gene>
    <name evidence="2" type="ORF">SDC9_166216</name>
</gene>
<evidence type="ECO:0000256" key="1">
    <source>
        <dbReference type="SAM" id="MobiDB-lite"/>
    </source>
</evidence>
<organism evidence="2">
    <name type="scientific">bioreactor metagenome</name>
    <dbReference type="NCBI Taxonomy" id="1076179"/>
    <lineage>
        <taxon>unclassified sequences</taxon>
        <taxon>metagenomes</taxon>
        <taxon>ecological metagenomes</taxon>
    </lineage>
</organism>
<evidence type="ECO:0000313" key="2">
    <source>
        <dbReference type="EMBL" id="MPN18851.1"/>
    </source>
</evidence>
<feature type="compositionally biased region" description="Basic and acidic residues" evidence="1">
    <location>
        <begin position="82"/>
        <end position="91"/>
    </location>
</feature>
<dbReference type="EMBL" id="VSSQ01066271">
    <property type="protein sequence ID" value="MPN18851.1"/>
    <property type="molecule type" value="Genomic_DNA"/>
</dbReference>
<protein>
    <submittedName>
        <fullName evidence="2">Uncharacterized protein</fullName>
    </submittedName>
</protein>
<sequence length="161" mass="17569">MQRRVHGGNGHLQHPVVGRPGGQLLHHQPRPAQRVHQLALGMGQALQYFIAYAGHHGQKRQVAQKAQNIAVPPVSEQGVEQDGQHKHDQKEGGAAAGVQRGELPCVLRRQRQTVLMAVHGLVLRAVVLEGAPHVRDSPAKDHVADQNQNTRNALQQADEGF</sequence>
<proteinExistence type="predicted"/>
<feature type="region of interest" description="Disordered" evidence="1">
    <location>
        <begin position="75"/>
        <end position="97"/>
    </location>
</feature>
<reference evidence="2" key="1">
    <citation type="submission" date="2019-08" db="EMBL/GenBank/DDBJ databases">
        <authorList>
            <person name="Kucharzyk K."/>
            <person name="Murdoch R.W."/>
            <person name="Higgins S."/>
            <person name="Loffler F."/>
        </authorList>
    </citation>
    <scope>NUCLEOTIDE SEQUENCE</scope>
</reference>